<feature type="domain" description="Ferrous iron transporter FeoA-like" evidence="2">
    <location>
        <begin position="4"/>
        <end position="72"/>
    </location>
</feature>
<dbReference type="SUPFAM" id="SSF50037">
    <property type="entry name" value="C-terminal domain of transcriptional repressors"/>
    <property type="match status" value="1"/>
</dbReference>
<dbReference type="Gene3D" id="2.30.30.90">
    <property type="match status" value="1"/>
</dbReference>
<dbReference type="SMART" id="SM00899">
    <property type="entry name" value="FeoA"/>
    <property type="match status" value="1"/>
</dbReference>
<evidence type="ECO:0000259" key="2">
    <source>
        <dbReference type="SMART" id="SM00899"/>
    </source>
</evidence>
<reference evidence="3 4" key="1">
    <citation type="journal article" date="2015" name="Genome Announc.">
        <title>Expanding the biotechnology potential of lactobacilli through comparative genomics of 213 strains and associated genera.</title>
        <authorList>
            <person name="Sun Z."/>
            <person name="Harris H.M."/>
            <person name="McCann A."/>
            <person name="Guo C."/>
            <person name="Argimon S."/>
            <person name="Zhang W."/>
            <person name="Yang X."/>
            <person name="Jeffery I.B."/>
            <person name="Cooney J.C."/>
            <person name="Kagawa T.F."/>
            <person name="Liu W."/>
            <person name="Song Y."/>
            <person name="Salvetti E."/>
            <person name="Wrobel A."/>
            <person name="Rasinkangas P."/>
            <person name="Parkhill J."/>
            <person name="Rea M.C."/>
            <person name="O'Sullivan O."/>
            <person name="Ritari J."/>
            <person name="Douillard F.P."/>
            <person name="Paul Ross R."/>
            <person name="Yang R."/>
            <person name="Briner A.E."/>
            <person name="Felis G.E."/>
            <person name="de Vos W.M."/>
            <person name="Barrangou R."/>
            <person name="Klaenhammer T.R."/>
            <person name="Caufield P.W."/>
            <person name="Cui Y."/>
            <person name="Zhang H."/>
            <person name="O'Toole P.W."/>
        </authorList>
    </citation>
    <scope>NUCLEOTIDE SEQUENCE [LARGE SCALE GENOMIC DNA]</scope>
    <source>
        <strain evidence="3 4">DSM 20405</strain>
    </source>
</reference>
<dbReference type="InterPro" id="IPR053184">
    <property type="entry name" value="FeoA-like"/>
</dbReference>
<evidence type="ECO:0000256" key="1">
    <source>
        <dbReference type="ARBA" id="ARBA00023004"/>
    </source>
</evidence>
<dbReference type="PANTHER" id="PTHR43151">
    <property type="entry name" value="FEOA FAMILY PROTEIN"/>
    <property type="match status" value="1"/>
</dbReference>
<dbReference type="Proteomes" id="UP000051841">
    <property type="component" value="Unassembled WGS sequence"/>
</dbReference>
<organism evidence="3 4">
    <name type="scientific">Kandleria vitulina DSM 20405</name>
    <dbReference type="NCBI Taxonomy" id="1410657"/>
    <lineage>
        <taxon>Bacteria</taxon>
        <taxon>Bacillati</taxon>
        <taxon>Bacillota</taxon>
        <taxon>Erysipelotrichia</taxon>
        <taxon>Erysipelotrichales</taxon>
        <taxon>Coprobacillaceae</taxon>
        <taxon>Kandleria</taxon>
    </lineage>
</organism>
<gene>
    <name evidence="3" type="ORF">IV49_GL000603</name>
</gene>
<dbReference type="PANTHER" id="PTHR43151:SF1">
    <property type="entry name" value="SSR2333 PROTEIN"/>
    <property type="match status" value="1"/>
</dbReference>
<evidence type="ECO:0000313" key="4">
    <source>
        <dbReference type="Proteomes" id="UP000051841"/>
    </source>
</evidence>
<evidence type="ECO:0000313" key="3">
    <source>
        <dbReference type="EMBL" id="KRN49902.1"/>
    </source>
</evidence>
<protein>
    <recommendedName>
        <fullName evidence="2">Ferrous iron transporter FeoA-like domain-containing protein</fullName>
    </recommendedName>
</protein>
<dbReference type="InterPro" id="IPR007167">
    <property type="entry name" value="Fe-transptr_FeoA-like"/>
</dbReference>
<keyword evidence="1" id="KW-0408">Iron</keyword>
<keyword evidence="4" id="KW-1185">Reference proteome</keyword>
<dbReference type="InterPro" id="IPR008988">
    <property type="entry name" value="Transcriptional_repressor_C"/>
</dbReference>
<comment type="caution">
    <text evidence="3">The sequence shown here is derived from an EMBL/GenBank/DDBJ whole genome shotgun (WGS) entry which is preliminary data.</text>
</comment>
<dbReference type="AlphaFoldDB" id="A0A0R2HCA2"/>
<accession>A0A0R2HCA2</accession>
<proteinExistence type="predicted"/>
<dbReference type="Pfam" id="PF04023">
    <property type="entry name" value="FeoA"/>
    <property type="match status" value="1"/>
</dbReference>
<dbReference type="InterPro" id="IPR038157">
    <property type="entry name" value="FeoA_core_dom"/>
</dbReference>
<dbReference type="GO" id="GO:0046914">
    <property type="term" value="F:transition metal ion binding"/>
    <property type="evidence" value="ECO:0007669"/>
    <property type="project" value="InterPro"/>
</dbReference>
<dbReference type="PATRIC" id="fig|1410657.5.peg.628"/>
<dbReference type="EMBL" id="JQBL01000018">
    <property type="protein sequence ID" value="KRN49902.1"/>
    <property type="molecule type" value="Genomic_DNA"/>
</dbReference>
<name>A0A0R2HCA2_9FIRM</name>
<sequence>MNMMPINLCHENEVVTVRKIKGKDLIRNHLNELGFVEGSTVKVVSKSGNSVILQVKESRVALDATMAKRVLV</sequence>